<dbReference type="OrthoDB" id="3792666at2759"/>
<feature type="compositionally biased region" description="Basic and acidic residues" evidence="1">
    <location>
        <begin position="303"/>
        <end position="314"/>
    </location>
</feature>
<gene>
    <name evidence="2" type="ORF">EPUL_006761</name>
</gene>
<organism evidence="2 3">
    <name type="scientific">Erysiphe pulchra</name>
    <dbReference type="NCBI Taxonomy" id="225359"/>
    <lineage>
        <taxon>Eukaryota</taxon>
        <taxon>Fungi</taxon>
        <taxon>Dikarya</taxon>
        <taxon>Ascomycota</taxon>
        <taxon>Pezizomycotina</taxon>
        <taxon>Leotiomycetes</taxon>
        <taxon>Erysiphales</taxon>
        <taxon>Erysiphaceae</taxon>
        <taxon>Erysiphe</taxon>
    </lineage>
</organism>
<name>A0A2S4PKH4_9PEZI</name>
<accession>A0A2S4PKH4</accession>
<evidence type="ECO:0000313" key="2">
    <source>
        <dbReference type="EMBL" id="POS82534.1"/>
    </source>
</evidence>
<dbReference type="EMBL" id="PEDP01002645">
    <property type="protein sequence ID" value="POS82534.1"/>
    <property type="molecule type" value="Genomic_DNA"/>
</dbReference>
<feature type="compositionally biased region" description="Polar residues" evidence="1">
    <location>
        <begin position="315"/>
        <end position="330"/>
    </location>
</feature>
<protein>
    <submittedName>
        <fullName evidence="2">Uncharacterized protein</fullName>
    </submittedName>
</protein>
<sequence length="542" mass="62832">MLAWGSIRVIRVAFGPPKFLNLSQSCLIHLQHAATTKHLTGNHRIIEYKDFTYPSSKDYELELWSSKPLRKTKDKISLFDVLQDHLKPGLALLPLESNTSDGLPEINIPRYRIGELNTEKVYQTKNKKSKGRGSKEFHFKTDVDTGHFAHSLYKSYHFLSRINNRSRIEIHVHHPIKKKKKDSLPSVGTNTIQKRNHLLDEHKRLFLEAVHKALHLWPETILKAMPEGTCISISPVANKDNVCWVMDLGGKDITKVFQKNRGIHEERFENCLGLLDKETRRNVKQDVRKIRLQVRSELEIREKEEQLEKRKSSNAEKNNSPPTQTDTQSAVDKITLNKIDEPQINSPRSKPSFGSLTAEISINDIEESKNNPALIKLKALVHDKVQRKGTVGLLEQCDFEMLHRSELLKIILIALLQVTERVTELNHEMEHGSDKVQRENEMILERSANLYKDHSNARQLQEEIKRRLGVELEKVKRKNKDKIETESKKLMRRRYKLLNYLEPNERRIVSSIEGGRPFILSHTIKKPKEGWTWQSRGASKSF</sequence>
<reference evidence="2 3" key="1">
    <citation type="submission" date="2017-10" db="EMBL/GenBank/DDBJ databases">
        <title>Development of genomic resources for the powdery mildew, Erysiphe pulchra.</title>
        <authorList>
            <person name="Wadl P.A."/>
            <person name="Mack B.M."/>
            <person name="Moore G."/>
            <person name="Beltz S.B."/>
        </authorList>
    </citation>
    <scope>NUCLEOTIDE SEQUENCE [LARGE SCALE GENOMIC DNA]</scope>
    <source>
        <strain evidence="2">Cflorida</strain>
    </source>
</reference>
<evidence type="ECO:0000313" key="3">
    <source>
        <dbReference type="Proteomes" id="UP000237438"/>
    </source>
</evidence>
<feature type="region of interest" description="Disordered" evidence="1">
    <location>
        <begin position="303"/>
        <end position="331"/>
    </location>
</feature>
<proteinExistence type="predicted"/>
<comment type="caution">
    <text evidence="2">The sequence shown here is derived from an EMBL/GenBank/DDBJ whole genome shotgun (WGS) entry which is preliminary data.</text>
</comment>
<keyword evidence="3" id="KW-1185">Reference proteome</keyword>
<evidence type="ECO:0000256" key="1">
    <source>
        <dbReference type="SAM" id="MobiDB-lite"/>
    </source>
</evidence>
<dbReference type="AlphaFoldDB" id="A0A2S4PKH4"/>
<dbReference type="Proteomes" id="UP000237438">
    <property type="component" value="Unassembled WGS sequence"/>
</dbReference>